<keyword evidence="4" id="KW-1185">Reference proteome</keyword>
<dbReference type="SUPFAM" id="SSF56317">
    <property type="entry name" value="Carbon-nitrogen hydrolase"/>
    <property type="match status" value="1"/>
</dbReference>
<dbReference type="Gene3D" id="3.60.110.10">
    <property type="entry name" value="Carbon-nitrogen hydrolase"/>
    <property type="match status" value="1"/>
</dbReference>
<organism evidence="3 4">
    <name type="scientific">Romboutsia faecis</name>
    <dbReference type="NCBI Taxonomy" id="2764597"/>
    <lineage>
        <taxon>Bacteria</taxon>
        <taxon>Bacillati</taxon>
        <taxon>Bacillota</taxon>
        <taxon>Clostridia</taxon>
        <taxon>Peptostreptococcales</taxon>
        <taxon>Peptostreptococcaceae</taxon>
        <taxon>Romboutsia</taxon>
    </lineage>
</organism>
<feature type="domain" description="CN hydrolase" evidence="2">
    <location>
        <begin position="4"/>
        <end position="249"/>
    </location>
</feature>
<dbReference type="Pfam" id="PF00795">
    <property type="entry name" value="CN_hydrolase"/>
    <property type="match status" value="1"/>
</dbReference>
<accession>A0ABR7JKI0</accession>
<comment type="caution">
    <text evidence="3">The sequence shown here is derived from an EMBL/GenBank/DDBJ whole genome shotgun (WGS) entry which is preliminary data.</text>
</comment>
<dbReference type="Proteomes" id="UP000609849">
    <property type="component" value="Unassembled WGS sequence"/>
</dbReference>
<name>A0ABR7JKI0_9FIRM</name>
<dbReference type="InterPro" id="IPR036526">
    <property type="entry name" value="C-N_Hydrolase_sf"/>
</dbReference>
<dbReference type="GO" id="GO:0016787">
    <property type="term" value="F:hydrolase activity"/>
    <property type="evidence" value="ECO:0007669"/>
    <property type="project" value="UniProtKB-KW"/>
</dbReference>
<dbReference type="RefSeq" id="WP_153971361.1">
    <property type="nucleotide sequence ID" value="NZ_JACRWE010000001.1"/>
</dbReference>
<dbReference type="PROSITE" id="PS50263">
    <property type="entry name" value="CN_HYDROLASE"/>
    <property type="match status" value="1"/>
</dbReference>
<sequence>MNKLKVAIIQMIVVKDKMKNIEKASDFIKNVIKEDIDIAVLPEMFLCPYDQSNFPIYAEKEGEISYLLLSEIAKQNNIYLVAGSVPEKDDDGNIFNTSYVFDPNGIKIAKHRKVHLFDIDIENGQYFKESDTLDAGNEVTVFDTKFGKIGLCICYDFRFPELSRLMVDKGAKAIIVPAAFNMTTGPAHWELLFRCRAVDNQVYTIGCASARDNSATYISYGNSIAVSPFGEVLVHMNEKEGYSISSLDFDYVDKVRGELPLIAHRRLDIY</sequence>
<keyword evidence="1 3" id="KW-0378">Hydrolase</keyword>
<dbReference type="CDD" id="cd07572">
    <property type="entry name" value="nit"/>
    <property type="match status" value="1"/>
</dbReference>
<dbReference type="InterPro" id="IPR003010">
    <property type="entry name" value="C-N_Hydrolase"/>
</dbReference>
<evidence type="ECO:0000313" key="4">
    <source>
        <dbReference type="Proteomes" id="UP000609849"/>
    </source>
</evidence>
<evidence type="ECO:0000259" key="2">
    <source>
        <dbReference type="PROSITE" id="PS50263"/>
    </source>
</evidence>
<protein>
    <submittedName>
        <fullName evidence="3">Carbon-nitrogen hydrolase family protein</fullName>
    </submittedName>
</protein>
<reference evidence="3 4" key="1">
    <citation type="submission" date="2020-08" db="EMBL/GenBank/DDBJ databases">
        <authorList>
            <person name="Liu C."/>
            <person name="Sun Q."/>
        </authorList>
    </citation>
    <scope>NUCLEOTIDE SEQUENCE [LARGE SCALE GENOMIC DNA]</scope>
    <source>
        <strain evidence="3 4">NSJ-18</strain>
    </source>
</reference>
<evidence type="ECO:0000313" key="3">
    <source>
        <dbReference type="EMBL" id="MBC5995433.1"/>
    </source>
</evidence>
<dbReference type="InterPro" id="IPR045254">
    <property type="entry name" value="Nit1/2_C-N_Hydrolase"/>
</dbReference>
<dbReference type="EMBL" id="JACRWE010000001">
    <property type="protein sequence ID" value="MBC5995433.1"/>
    <property type="molecule type" value="Genomic_DNA"/>
</dbReference>
<dbReference type="PANTHER" id="PTHR23088">
    <property type="entry name" value="NITRILASE-RELATED"/>
    <property type="match status" value="1"/>
</dbReference>
<gene>
    <name evidence="3" type="ORF">H8923_01555</name>
</gene>
<evidence type="ECO:0000256" key="1">
    <source>
        <dbReference type="ARBA" id="ARBA00022801"/>
    </source>
</evidence>
<proteinExistence type="predicted"/>
<dbReference type="PANTHER" id="PTHR23088:SF30">
    <property type="entry name" value="OMEGA-AMIDASE NIT2"/>
    <property type="match status" value="1"/>
</dbReference>